<dbReference type="Pfam" id="PF04168">
    <property type="entry name" value="Alpha-E"/>
    <property type="match status" value="1"/>
</dbReference>
<name>A0ABW4KMZ7_9BURK</name>
<organism evidence="3 4">
    <name type="scientific">Ottowia flava</name>
    <dbReference type="NCBI Taxonomy" id="2675430"/>
    <lineage>
        <taxon>Bacteria</taxon>
        <taxon>Pseudomonadati</taxon>
        <taxon>Pseudomonadota</taxon>
        <taxon>Betaproteobacteria</taxon>
        <taxon>Burkholderiales</taxon>
        <taxon>Comamonadaceae</taxon>
        <taxon>Ottowia</taxon>
    </lineage>
</organism>
<evidence type="ECO:0000313" key="3">
    <source>
        <dbReference type="EMBL" id="MFD1709484.1"/>
    </source>
</evidence>
<proteinExistence type="predicted"/>
<dbReference type="Gene3D" id="3.40.50.11290">
    <property type="match status" value="1"/>
</dbReference>
<dbReference type="SUPFAM" id="SSF56059">
    <property type="entry name" value="Glutathione synthetase ATP-binding domain-like"/>
    <property type="match status" value="1"/>
</dbReference>
<gene>
    <name evidence="3" type="ORF">ACFSF0_02600</name>
</gene>
<comment type="caution">
    <text evidence="3">The sequence shown here is derived from an EMBL/GenBank/DDBJ whole genome shotgun (WGS) entry which is preliminary data.</text>
</comment>
<reference evidence="4" key="1">
    <citation type="journal article" date="2019" name="Int. J. Syst. Evol. Microbiol.">
        <title>The Global Catalogue of Microorganisms (GCM) 10K type strain sequencing project: providing services to taxonomists for standard genome sequencing and annotation.</title>
        <authorList>
            <consortium name="The Broad Institute Genomics Platform"/>
            <consortium name="The Broad Institute Genome Sequencing Center for Infectious Disease"/>
            <person name="Wu L."/>
            <person name="Ma J."/>
        </authorList>
    </citation>
    <scope>NUCLEOTIDE SEQUENCE [LARGE SCALE GENOMIC DNA]</scope>
    <source>
        <strain evidence="4">LMG 29247</strain>
    </source>
</reference>
<dbReference type="RefSeq" id="WP_187265690.1">
    <property type="nucleotide sequence ID" value="NZ_JBHUEJ010000007.1"/>
</dbReference>
<evidence type="ECO:0000259" key="1">
    <source>
        <dbReference type="Pfam" id="PF04168"/>
    </source>
</evidence>
<dbReference type="PANTHER" id="PTHR34595">
    <property type="entry name" value="BLR5612 PROTEIN"/>
    <property type="match status" value="1"/>
</dbReference>
<dbReference type="EMBL" id="JBHUEJ010000007">
    <property type="protein sequence ID" value="MFD1709484.1"/>
    <property type="molecule type" value="Genomic_DNA"/>
</dbReference>
<dbReference type="Pfam" id="PF14403">
    <property type="entry name" value="CP_ATPgrasp_2"/>
    <property type="match status" value="1"/>
</dbReference>
<dbReference type="InterPro" id="IPR007296">
    <property type="entry name" value="DUF403"/>
</dbReference>
<keyword evidence="4" id="KW-1185">Reference proteome</keyword>
<feature type="domain" description="Circularly permuted ATP-grasp type 2" evidence="2">
    <location>
        <begin position="111"/>
        <end position="494"/>
    </location>
</feature>
<sequence>MSASDTASEELRLLRSQFQGASGAHFPRAAEAHYDELFGQRARAVTGASAADTPLAPAWANFFRALGPQGWSQLDQRATRLARQLRENGVSYNVYTDDVQLQRPWALDLFPLLITRADWAHIEAGVLQRVRVLETVMADAYGERRLLREGLVPPALVQGHPDYLRALHGVAPVGGQHLHVVAMDLARGPNGHWWVVSQRTQAPSGLGYLLENRLAVSSQFAEAFNALHVRRLAATYRDFIEGLKRLAPGGADAHVALLTAGPYNETYFEQSYLARYLGVTLVEGNDLTVRGERLFLKTLHGLRPVDALIKRVDDAWVDPLEMRPDSRLGVPGLVQAVRAGNVLMANALGSGFLESSALLGFLPALARRLLGEELKLPALHTWWCGEQAAMQEVLPQLARSVIKPTYPWSLSRGTFEAGVGPLMGPEQLADWVDRIRHTPDEHTVQAFLPTSQTPVWRSGPEGSRMAMRSSILRVFALSDGSGDWQVLPGGMARLVAGDAGIASMQSGGSSADAWVLDEQAPTDETDHSPLAPTIAATPGPQGLPRERLVTSRSAESLFWLGRYTERAENAARLARITLEALHGEEDASPAMLMWLGQLAESAGLTASGEPEPLQWRAEFERALIAHLGDTQTVPSVGYSLWWLRSAGAALRERLSTEHWNFIKQAQEQFRDDCEALNRFDPPAASDALSALDRLSQNLAAITGAQNDRMWRDDGWRLLSAGRQLERLGFLTDALSRGFYTNAVHDAAGFGVVLDLFDSAISFHARYQRSREIPALLEHVVLNYQNPRSLAWVVQTLNGRLGYLHQREAMGVENLSQRLRQPDIAELPTLCEADAIGDFVPLQALLHALGDAAGELSDAIALRYFSHTDDARRSVGA</sequence>
<accession>A0ABW4KMZ7</accession>
<evidence type="ECO:0000313" key="4">
    <source>
        <dbReference type="Proteomes" id="UP001597304"/>
    </source>
</evidence>
<dbReference type="PANTHER" id="PTHR34595:SF2">
    <property type="entry name" value="BLR2978 PROTEIN"/>
    <property type="match status" value="1"/>
</dbReference>
<protein>
    <submittedName>
        <fullName evidence="3">Circularly permuted type 2 ATP-grasp protein</fullName>
    </submittedName>
</protein>
<dbReference type="InterPro" id="IPR051680">
    <property type="entry name" value="ATP-dep_Glu-Cys_Ligase-2"/>
</dbReference>
<dbReference type="Gene3D" id="3.30.1490.270">
    <property type="match status" value="1"/>
</dbReference>
<dbReference type="Proteomes" id="UP001597304">
    <property type="component" value="Unassembled WGS sequence"/>
</dbReference>
<evidence type="ECO:0000259" key="2">
    <source>
        <dbReference type="Pfam" id="PF14403"/>
    </source>
</evidence>
<dbReference type="InterPro" id="IPR025841">
    <property type="entry name" value="CP_ATPgrasp_2"/>
</dbReference>
<feature type="domain" description="DUF403" evidence="1">
    <location>
        <begin position="550"/>
        <end position="864"/>
    </location>
</feature>